<name>A0AAV9GTX6_9PEZI</name>
<dbReference type="AlphaFoldDB" id="A0AAV9GTX6"/>
<evidence type="ECO:0000313" key="4">
    <source>
        <dbReference type="Proteomes" id="UP001321760"/>
    </source>
</evidence>
<evidence type="ECO:0000256" key="1">
    <source>
        <dbReference type="SAM" id="MobiDB-lite"/>
    </source>
</evidence>
<dbReference type="Proteomes" id="UP001321760">
    <property type="component" value="Unassembled WGS sequence"/>
</dbReference>
<sequence length="151" mass="16006">MALIEERQVTAARVITQTLTRASTTITTLVTLGTGVLDDFPTPTLEPPPPPPPPAAPAQATSSGSVLTNEQLGAILGSVLGFLVIVVPLIYSLIQVAGAAATAVAVIRGPEEGDLRQCASHFNPSWYRRRHGYLLDDTRPIARRPSLKFGV</sequence>
<feature type="transmembrane region" description="Helical" evidence="2">
    <location>
        <begin position="72"/>
        <end position="94"/>
    </location>
</feature>
<keyword evidence="2" id="KW-0472">Membrane</keyword>
<feature type="compositionally biased region" description="Pro residues" evidence="1">
    <location>
        <begin position="44"/>
        <end position="56"/>
    </location>
</feature>
<keyword evidence="4" id="KW-1185">Reference proteome</keyword>
<evidence type="ECO:0000313" key="3">
    <source>
        <dbReference type="EMBL" id="KAK4450862.1"/>
    </source>
</evidence>
<gene>
    <name evidence="3" type="ORF">QBC34DRAFT_378679</name>
</gene>
<reference evidence="3" key="1">
    <citation type="journal article" date="2023" name="Mol. Phylogenet. Evol.">
        <title>Genome-scale phylogeny and comparative genomics of the fungal order Sordariales.</title>
        <authorList>
            <person name="Hensen N."/>
            <person name="Bonometti L."/>
            <person name="Westerberg I."/>
            <person name="Brannstrom I.O."/>
            <person name="Guillou S."/>
            <person name="Cros-Aarteil S."/>
            <person name="Calhoun S."/>
            <person name="Haridas S."/>
            <person name="Kuo A."/>
            <person name="Mondo S."/>
            <person name="Pangilinan J."/>
            <person name="Riley R."/>
            <person name="LaButti K."/>
            <person name="Andreopoulos B."/>
            <person name="Lipzen A."/>
            <person name="Chen C."/>
            <person name="Yan M."/>
            <person name="Daum C."/>
            <person name="Ng V."/>
            <person name="Clum A."/>
            <person name="Steindorff A."/>
            <person name="Ohm R.A."/>
            <person name="Martin F."/>
            <person name="Silar P."/>
            <person name="Natvig D.O."/>
            <person name="Lalanne C."/>
            <person name="Gautier V."/>
            <person name="Ament-Velasquez S.L."/>
            <person name="Kruys A."/>
            <person name="Hutchinson M.I."/>
            <person name="Powell A.J."/>
            <person name="Barry K."/>
            <person name="Miller A.N."/>
            <person name="Grigoriev I.V."/>
            <person name="Debuchy R."/>
            <person name="Gladieux P."/>
            <person name="Hiltunen Thoren M."/>
            <person name="Johannesson H."/>
        </authorList>
    </citation>
    <scope>NUCLEOTIDE SEQUENCE</scope>
    <source>
        <strain evidence="3">PSN243</strain>
    </source>
</reference>
<comment type="caution">
    <text evidence="3">The sequence shown here is derived from an EMBL/GenBank/DDBJ whole genome shotgun (WGS) entry which is preliminary data.</text>
</comment>
<accession>A0AAV9GTX6</accession>
<feature type="region of interest" description="Disordered" evidence="1">
    <location>
        <begin position="39"/>
        <end position="63"/>
    </location>
</feature>
<organism evidence="3 4">
    <name type="scientific">Podospora aff. communis PSN243</name>
    <dbReference type="NCBI Taxonomy" id="3040156"/>
    <lineage>
        <taxon>Eukaryota</taxon>
        <taxon>Fungi</taxon>
        <taxon>Dikarya</taxon>
        <taxon>Ascomycota</taxon>
        <taxon>Pezizomycotina</taxon>
        <taxon>Sordariomycetes</taxon>
        <taxon>Sordariomycetidae</taxon>
        <taxon>Sordariales</taxon>
        <taxon>Podosporaceae</taxon>
        <taxon>Podospora</taxon>
    </lineage>
</organism>
<proteinExistence type="predicted"/>
<keyword evidence="2" id="KW-1133">Transmembrane helix</keyword>
<protein>
    <submittedName>
        <fullName evidence="3">Uncharacterized protein</fullName>
    </submittedName>
</protein>
<reference evidence="3" key="2">
    <citation type="submission" date="2023-05" db="EMBL/GenBank/DDBJ databases">
        <authorList>
            <consortium name="Lawrence Berkeley National Laboratory"/>
            <person name="Steindorff A."/>
            <person name="Hensen N."/>
            <person name="Bonometti L."/>
            <person name="Westerberg I."/>
            <person name="Brannstrom I.O."/>
            <person name="Guillou S."/>
            <person name="Cros-Aarteil S."/>
            <person name="Calhoun S."/>
            <person name="Haridas S."/>
            <person name="Kuo A."/>
            <person name="Mondo S."/>
            <person name="Pangilinan J."/>
            <person name="Riley R."/>
            <person name="Labutti K."/>
            <person name="Andreopoulos B."/>
            <person name="Lipzen A."/>
            <person name="Chen C."/>
            <person name="Yanf M."/>
            <person name="Daum C."/>
            <person name="Ng V."/>
            <person name="Clum A."/>
            <person name="Ohm R."/>
            <person name="Martin F."/>
            <person name="Silar P."/>
            <person name="Natvig D."/>
            <person name="Lalanne C."/>
            <person name="Gautier V."/>
            <person name="Ament-Velasquez S.L."/>
            <person name="Kruys A."/>
            <person name="Hutchinson M.I."/>
            <person name="Powell A.J."/>
            <person name="Barry K."/>
            <person name="Miller A.N."/>
            <person name="Grigoriev I.V."/>
            <person name="Debuchy R."/>
            <person name="Gladieux P."/>
            <person name="Thoren M.H."/>
            <person name="Johannesson H."/>
        </authorList>
    </citation>
    <scope>NUCLEOTIDE SEQUENCE</scope>
    <source>
        <strain evidence="3">PSN243</strain>
    </source>
</reference>
<dbReference type="EMBL" id="MU865930">
    <property type="protein sequence ID" value="KAK4450862.1"/>
    <property type="molecule type" value="Genomic_DNA"/>
</dbReference>
<evidence type="ECO:0000256" key="2">
    <source>
        <dbReference type="SAM" id="Phobius"/>
    </source>
</evidence>
<keyword evidence="2" id="KW-0812">Transmembrane</keyword>